<dbReference type="KEGG" id="vg:956121"/>
<accession>Q8H9L1</accession>
<dbReference type="EMBL" id="AY133112">
    <property type="protein sequence ID" value="AAN12356.1"/>
    <property type="molecule type" value="Genomic_DNA"/>
</dbReference>
<dbReference type="OrthoDB" id="25078at10239"/>
<dbReference type="RefSeq" id="NP_758947.1">
    <property type="nucleotide sequence ID" value="NC_004456.1"/>
</dbReference>
<evidence type="ECO:0000313" key="2">
    <source>
        <dbReference type="EMBL" id="AAN12356.1"/>
    </source>
</evidence>
<reference evidence="2 3" key="1">
    <citation type="journal article" date="2002" name="J. Appl. Microbiol.">
        <title>The complete nucleotide sequence of the Vibrio harveyi bacteriophage VHML.</title>
        <authorList>
            <person name="Oakey H.J."/>
            <person name="Cullen B.R."/>
            <person name="Owens L."/>
        </authorList>
    </citation>
    <scope>NUCLEOTIDE SEQUENCE</scope>
</reference>
<dbReference type="Proteomes" id="UP000001159">
    <property type="component" value="Segment"/>
</dbReference>
<gene>
    <name evidence="2" type="primary">orf56</name>
</gene>
<name>Q8H9L1_9CAUD</name>
<sequence>MLKKSQTGERKDVERAKLKVSQPDTVQGPEQPLRVDIPREYHKRLLKMKGNAEDTKVTVKLLVIEALEDLFKKYEEGNGFYPMED</sequence>
<feature type="region of interest" description="Disordered" evidence="1">
    <location>
        <begin position="1"/>
        <end position="35"/>
    </location>
</feature>
<keyword evidence="3" id="KW-1185">Reference proteome</keyword>
<evidence type="ECO:0000256" key="1">
    <source>
        <dbReference type="SAM" id="MobiDB-lite"/>
    </source>
</evidence>
<feature type="compositionally biased region" description="Basic and acidic residues" evidence="1">
    <location>
        <begin position="1"/>
        <end position="17"/>
    </location>
</feature>
<protein>
    <submittedName>
        <fullName evidence="2">ORF56</fullName>
    </submittedName>
</protein>
<proteinExistence type="predicted"/>
<organism evidence="2 3">
    <name type="scientific">Vibrio phage VHML</name>
    <dbReference type="NCBI Taxonomy" id="207597"/>
    <lineage>
        <taxon>Viruses</taxon>
        <taxon>Duplodnaviria</taxon>
        <taxon>Heunggongvirae</taxon>
        <taxon>Uroviricota</taxon>
        <taxon>Caudoviricetes</taxon>
        <taxon>Vhmlvirus</taxon>
        <taxon>Vhmlvirus VHML</taxon>
    </lineage>
</organism>
<evidence type="ECO:0000313" key="3">
    <source>
        <dbReference type="Proteomes" id="UP000001159"/>
    </source>
</evidence>